<evidence type="ECO:0000256" key="3">
    <source>
        <dbReference type="ARBA" id="ARBA00038412"/>
    </source>
</evidence>
<dbReference type="SMART" id="SM00507">
    <property type="entry name" value="HNHc"/>
    <property type="match status" value="1"/>
</dbReference>
<dbReference type="CDD" id="cd00085">
    <property type="entry name" value="HNHc"/>
    <property type="match status" value="1"/>
</dbReference>
<dbReference type="GO" id="GO:0016787">
    <property type="term" value="F:hydrolase activity"/>
    <property type="evidence" value="ECO:0007669"/>
    <property type="project" value="UniProtKB-KW"/>
</dbReference>
<dbReference type="EMBL" id="WKKI01000002">
    <property type="protein sequence ID" value="MRX70857.1"/>
    <property type="molecule type" value="Genomic_DNA"/>
</dbReference>
<keyword evidence="1" id="KW-0540">Nuclease</keyword>
<evidence type="ECO:0000256" key="2">
    <source>
        <dbReference type="ARBA" id="ARBA00022801"/>
    </source>
</evidence>
<keyword evidence="7" id="KW-1185">Reference proteome</keyword>
<accession>A0A7X2IWQ7</accession>
<comment type="similarity">
    <text evidence="3">Belongs to the HNH nuclease family.</text>
</comment>
<sequence>MTEYKSKEQKKKFYNSKSWKELRLLALDRDNRECQECKRQGKFNHGQNVHHIKEIYFYPELALDLDNLETVCINCHNIEHKRTFAHINPNKSTKKIWQDERW</sequence>
<reference evidence="6 7" key="1">
    <citation type="submission" date="2019-11" db="EMBL/GenBank/DDBJ databases">
        <title>Bacillus lacus genome.</title>
        <authorList>
            <person name="Allen C.J."/>
            <person name="Newman J.D."/>
        </authorList>
    </citation>
    <scope>NUCLEOTIDE SEQUENCE [LARGE SCALE GENOMIC DNA]</scope>
    <source>
        <strain evidence="6 7">KCTC 33946</strain>
    </source>
</reference>
<dbReference type="GO" id="GO:0008270">
    <property type="term" value="F:zinc ion binding"/>
    <property type="evidence" value="ECO:0007669"/>
    <property type="project" value="InterPro"/>
</dbReference>
<dbReference type="GO" id="GO:0004519">
    <property type="term" value="F:endonuclease activity"/>
    <property type="evidence" value="ECO:0007669"/>
    <property type="project" value="UniProtKB-KW"/>
</dbReference>
<dbReference type="PANTHER" id="PTHR41286:SF1">
    <property type="entry name" value="HNH NUCLEASE YAJD-RELATED"/>
    <property type="match status" value="1"/>
</dbReference>
<dbReference type="InterPro" id="IPR002711">
    <property type="entry name" value="HNH"/>
</dbReference>
<evidence type="ECO:0000313" key="7">
    <source>
        <dbReference type="Proteomes" id="UP000448867"/>
    </source>
</evidence>
<evidence type="ECO:0000313" key="6">
    <source>
        <dbReference type="EMBL" id="MRX70857.1"/>
    </source>
</evidence>
<dbReference type="GO" id="GO:0005829">
    <property type="term" value="C:cytosol"/>
    <property type="evidence" value="ECO:0007669"/>
    <property type="project" value="TreeGrafter"/>
</dbReference>
<gene>
    <name evidence="6" type="ORF">GJU40_01580</name>
</gene>
<keyword evidence="2" id="KW-0378">Hydrolase</keyword>
<proteinExistence type="inferred from homology"/>
<dbReference type="Pfam" id="PF01844">
    <property type="entry name" value="HNH"/>
    <property type="match status" value="1"/>
</dbReference>
<dbReference type="AlphaFoldDB" id="A0A7X2IWQ7"/>
<comment type="caution">
    <text evidence="6">The sequence shown here is derived from an EMBL/GenBank/DDBJ whole genome shotgun (WGS) entry which is preliminary data.</text>
</comment>
<dbReference type="Proteomes" id="UP000448867">
    <property type="component" value="Unassembled WGS sequence"/>
</dbReference>
<dbReference type="PANTHER" id="PTHR41286">
    <property type="entry name" value="HNH NUCLEASE YAJD-RELATED"/>
    <property type="match status" value="1"/>
</dbReference>
<protein>
    <recommendedName>
        <fullName evidence="4">Putative HNH nuclease YajD</fullName>
    </recommendedName>
</protein>
<keyword evidence="6" id="KW-0255">Endonuclease</keyword>
<evidence type="ECO:0000256" key="4">
    <source>
        <dbReference type="ARBA" id="ARBA00040194"/>
    </source>
</evidence>
<evidence type="ECO:0000259" key="5">
    <source>
        <dbReference type="SMART" id="SM00507"/>
    </source>
</evidence>
<dbReference type="Gene3D" id="1.10.30.50">
    <property type="match status" value="1"/>
</dbReference>
<dbReference type="InterPro" id="IPR003615">
    <property type="entry name" value="HNH_nuc"/>
</dbReference>
<dbReference type="RefSeq" id="WP_154305990.1">
    <property type="nucleotide sequence ID" value="NZ_WKKI01000002.1"/>
</dbReference>
<dbReference type="GO" id="GO:0003676">
    <property type="term" value="F:nucleic acid binding"/>
    <property type="evidence" value="ECO:0007669"/>
    <property type="project" value="InterPro"/>
</dbReference>
<organism evidence="6 7">
    <name type="scientific">Metabacillus lacus</name>
    <dbReference type="NCBI Taxonomy" id="1983721"/>
    <lineage>
        <taxon>Bacteria</taxon>
        <taxon>Bacillati</taxon>
        <taxon>Bacillota</taxon>
        <taxon>Bacilli</taxon>
        <taxon>Bacillales</taxon>
        <taxon>Bacillaceae</taxon>
        <taxon>Metabacillus</taxon>
    </lineage>
</organism>
<evidence type="ECO:0000256" key="1">
    <source>
        <dbReference type="ARBA" id="ARBA00022722"/>
    </source>
</evidence>
<name>A0A7X2IWQ7_9BACI</name>
<feature type="domain" description="HNH nuclease" evidence="5">
    <location>
        <begin position="21"/>
        <end position="77"/>
    </location>
</feature>
<dbReference type="OrthoDB" id="9811997at2"/>